<dbReference type="PANTHER" id="PTHR11986:SF79">
    <property type="entry name" value="ACETYLORNITHINE AMINOTRANSFERASE, MITOCHONDRIAL"/>
    <property type="match status" value="1"/>
</dbReference>
<proteinExistence type="inferred from homology"/>
<dbReference type="PANTHER" id="PTHR11986">
    <property type="entry name" value="AMINOTRANSFERASE CLASS III"/>
    <property type="match status" value="1"/>
</dbReference>
<evidence type="ECO:0000256" key="2">
    <source>
        <dbReference type="ARBA" id="ARBA00022605"/>
    </source>
</evidence>
<reference evidence="6" key="1">
    <citation type="submission" date="2020-09" db="EMBL/GenBank/DDBJ databases">
        <title>Bacillus faecalis sp. nov., a moderately halophilic bacterium isolated from cow faeces.</title>
        <authorList>
            <person name="Jiang L."/>
            <person name="Lee J."/>
        </authorList>
    </citation>
    <scope>NUCLEOTIDE SEQUENCE</scope>
    <source>
        <strain evidence="6">AGMB 02131</strain>
    </source>
</reference>
<dbReference type="InterPro" id="IPR004636">
    <property type="entry name" value="AcOrn/SuccOrn_fam"/>
</dbReference>
<dbReference type="SUPFAM" id="SSF53383">
    <property type="entry name" value="PLP-dependent transferases"/>
    <property type="match status" value="1"/>
</dbReference>
<protein>
    <recommendedName>
        <fullName evidence="5">Acetylornithine aminotransferase</fullName>
        <shortName evidence="5">ACOAT</shortName>
        <ecNumber evidence="5">2.6.1.11</ecNumber>
    </recommendedName>
</protein>
<dbReference type="AlphaFoldDB" id="A0A927HD49"/>
<feature type="binding site" evidence="5">
    <location>
        <position position="126"/>
    </location>
    <ligand>
        <name>N(2)-acetyl-L-ornithine</name>
        <dbReference type="ChEBI" id="CHEBI:57805"/>
    </ligand>
</feature>
<gene>
    <name evidence="5" type="primary">argD</name>
    <name evidence="6" type="ORF">IEO70_18485</name>
</gene>
<sequence length="388" mass="41555">MMSHVFPTYARWNIAPDYGKGSWLTATDGTTYLDFTSGIGVTGLGHRHPKVEAAIIKQLQKYYHTSNLFQQPNQEALAEQLSNVTGLGAAFFANSGAEANEAAIKLAKKATGKSKVITCNGSFHGRTYATMGATGQEKVRIGYGPMLSSFAYVDFNNSEQLQDAVDDQTAAIMVEIIQGEGGINLITEAFVATINEVAKKTGALIIIDEIQTGVGRTGKPFAYQHFDIQPDIVTVAKGLGNGLPIGAMLGKQELIQYFGPGSHGSTFGGNPVSTAAALAVVEEVFEEAFLQEVTTKGEFLKKQLIEKLKDQVTVKDVRAVGLMVGIDLVDKVKAASIIAELQNQALLVLPAGQNVIRLLPPLNVTEEEITIAVDKLTAIIKQQVETAK</sequence>
<dbReference type="GO" id="GO:0030170">
    <property type="term" value="F:pyridoxal phosphate binding"/>
    <property type="evidence" value="ECO:0007669"/>
    <property type="project" value="InterPro"/>
</dbReference>
<dbReference type="GO" id="GO:0042802">
    <property type="term" value="F:identical protein binding"/>
    <property type="evidence" value="ECO:0007669"/>
    <property type="project" value="TreeGrafter"/>
</dbReference>
<feature type="modified residue" description="N6-(pyridoxal phosphate)lysine" evidence="5">
    <location>
        <position position="237"/>
    </location>
</feature>
<dbReference type="GO" id="GO:0003992">
    <property type="term" value="F:N2-acetyl-L-ornithine:2-oxoglutarate 5-aminotransferase activity"/>
    <property type="evidence" value="ECO:0007669"/>
    <property type="project" value="UniProtKB-UniRule"/>
</dbReference>
<dbReference type="GO" id="GO:0006526">
    <property type="term" value="P:L-arginine biosynthetic process"/>
    <property type="evidence" value="ECO:0007669"/>
    <property type="project" value="UniProtKB-UniRule"/>
</dbReference>
<comment type="subunit">
    <text evidence="5">Homodimer.</text>
</comment>
<accession>A0A927HD49</accession>
<comment type="subcellular location">
    <subcellularLocation>
        <location evidence="5">Cytoplasm</location>
    </subcellularLocation>
</comment>
<dbReference type="PROSITE" id="PS00600">
    <property type="entry name" value="AA_TRANSFER_CLASS_3"/>
    <property type="match status" value="1"/>
</dbReference>
<keyword evidence="2 5" id="KW-0028">Amino-acid biosynthesis</keyword>
<dbReference type="InterPro" id="IPR049704">
    <property type="entry name" value="Aminotrans_3_PPA_site"/>
</dbReference>
<dbReference type="Pfam" id="PF00202">
    <property type="entry name" value="Aminotran_3"/>
    <property type="match status" value="1"/>
</dbReference>
<comment type="pathway">
    <text evidence="5">Amino-acid biosynthesis; L-arginine biosynthesis; N(2)-acetyl-L-ornithine from L-glutamate: step 4/4.</text>
</comment>
<dbReference type="CDD" id="cd00610">
    <property type="entry name" value="OAT_like"/>
    <property type="match status" value="1"/>
</dbReference>
<dbReference type="InterPro" id="IPR050103">
    <property type="entry name" value="Class-III_PLP-dep_AT"/>
</dbReference>
<name>A0A927HD49_9BACI</name>
<dbReference type="NCBIfam" id="NF002797">
    <property type="entry name" value="PRK02936.1"/>
    <property type="match status" value="1"/>
</dbReference>
<evidence type="ECO:0000256" key="3">
    <source>
        <dbReference type="ARBA" id="ARBA00022679"/>
    </source>
</evidence>
<dbReference type="Gene3D" id="3.40.640.10">
    <property type="entry name" value="Type I PLP-dependent aspartate aminotransferase-like (Major domain)"/>
    <property type="match status" value="1"/>
</dbReference>
<feature type="binding site" evidence="5">
    <location>
        <position position="123"/>
    </location>
    <ligand>
        <name>pyridoxal 5'-phosphate</name>
        <dbReference type="ChEBI" id="CHEBI:597326"/>
    </ligand>
</feature>
<keyword evidence="5" id="KW-0055">Arginine biosynthesis</keyword>
<evidence type="ECO:0000256" key="5">
    <source>
        <dbReference type="HAMAP-Rule" id="MF_01107"/>
    </source>
</evidence>
<dbReference type="InterPro" id="IPR015422">
    <property type="entry name" value="PyrdxlP-dep_Trfase_small"/>
</dbReference>
<dbReference type="GO" id="GO:0005737">
    <property type="term" value="C:cytoplasm"/>
    <property type="evidence" value="ECO:0007669"/>
    <property type="project" value="UniProtKB-SubCell"/>
</dbReference>
<dbReference type="Proteomes" id="UP000602076">
    <property type="component" value="Unassembled WGS sequence"/>
</dbReference>
<feature type="binding site" evidence="5">
    <location>
        <begin position="208"/>
        <end position="211"/>
    </location>
    <ligand>
        <name>pyridoxal 5'-phosphate</name>
        <dbReference type="ChEBI" id="CHEBI:597326"/>
    </ligand>
</feature>
<dbReference type="EMBL" id="JACXSI010000066">
    <property type="protein sequence ID" value="MBD3110317.1"/>
    <property type="molecule type" value="Genomic_DNA"/>
</dbReference>
<dbReference type="Gene3D" id="3.90.1150.10">
    <property type="entry name" value="Aspartate Aminotransferase, domain 1"/>
    <property type="match status" value="1"/>
</dbReference>
<dbReference type="NCBIfam" id="NF002325">
    <property type="entry name" value="PRK01278.1"/>
    <property type="match status" value="1"/>
</dbReference>
<evidence type="ECO:0000313" key="6">
    <source>
        <dbReference type="EMBL" id="MBD3110317.1"/>
    </source>
</evidence>
<dbReference type="EC" id="2.6.1.11" evidence="5"/>
<comment type="caution">
    <text evidence="6">The sequence shown here is derived from an EMBL/GenBank/DDBJ whole genome shotgun (WGS) entry which is preliminary data.</text>
</comment>
<comment type="catalytic activity">
    <reaction evidence="5">
        <text>N(2)-acetyl-L-ornithine + 2-oxoglutarate = N-acetyl-L-glutamate 5-semialdehyde + L-glutamate</text>
        <dbReference type="Rhea" id="RHEA:18049"/>
        <dbReference type="ChEBI" id="CHEBI:16810"/>
        <dbReference type="ChEBI" id="CHEBI:29123"/>
        <dbReference type="ChEBI" id="CHEBI:29985"/>
        <dbReference type="ChEBI" id="CHEBI:57805"/>
        <dbReference type="EC" id="2.6.1.11"/>
    </reaction>
</comment>
<feature type="binding site" evidence="5">
    <location>
        <position position="265"/>
    </location>
    <ligand>
        <name>N(2)-acetyl-L-ornithine</name>
        <dbReference type="ChEBI" id="CHEBI:57805"/>
    </ligand>
</feature>
<organism evidence="6 7">
    <name type="scientific">Peribacillus faecalis</name>
    <dbReference type="NCBI Taxonomy" id="2772559"/>
    <lineage>
        <taxon>Bacteria</taxon>
        <taxon>Bacillati</taxon>
        <taxon>Bacillota</taxon>
        <taxon>Bacilli</taxon>
        <taxon>Bacillales</taxon>
        <taxon>Bacillaceae</taxon>
        <taxon>Peribacillus</taxon>
    </lineage>
</organism>
<feature type="binding site" evidence="5">
    <location>
        <position position="266"/>
    </location>
    <ligand>
        <name>pyridoxal 5'-phosphate</name>
        <dbReference type="ChEBI" id="CHEBI:597326"/>
    </ligand>
</feature>
<evidence type="ECO:0000256" key="4">
    <source>
        <dbReference type="ARBA" id="ARBA00022898"/>
    </source>
</evidence>
<keyword evidence="5" id="KW-0963">Cytoplasm</keyword>
<dbReference type="HAMAP" id="MF_01107">
    <property type="entry name" value="ArgD_aminotrans_3"/>
    <property type="match status" value="1"/>
</dbReference>
<comment type="cofactor">
    <cofactor evidence="5">
        <name>pyridoxal 5'-phosphate</name>
        <dbReference type="ChEBI" id="CHEBI:597326"/>
    </cofactor>
    <text evidence="5">Binds 1 pyridoxal phosphate per subunit.</text>
</comment>
<dbReference type="FunFam" id="3.40.640.10:FF:000004">
    <property type="entry name" value="Acetylornithine aminotransferase"/>
    <property type="match status" value="1"/>
</dbReference>
<feature type="binding site" evidence="5">
    <location>
        <begin position="96"/>
        <end position="97"/>
    </location>
    <ligand>
        <name>pyridoxal 5'-phosphate</name>
        <dbReference type="ChEBI" id="CHEBI:597326"/>
    </ligand>
</feature>
<comment type="miscellaneous">
    <text evidence="5">May also have succinyldiaminopimelate aminotransferase activity, thus carrying out the corresponding step in lysine biosynthesis.</text>
</comment>
<evidence type="ECO:0000313" key="7">
    <source>
        <dbReference type="Proteomes" id="UP000602076"/>
    </source>
</evidence>
<comment type="similarity">
    <text evidence="5">Belongs to the class-III pyridoxal-phosphate-dependent aminotransferase family. ArgD subfamily.</text>
</comment>
<dbReference type="PIRSF" id="PIRSF000521">
    <property type="entry name" value="Transaminase_4ab_Lys_Orn"/>
    <property type="match status" value="1"/>
</dbReference>
<keyword evidence="1 5" id="KW-0032">Aminotransferase</keyword>
<dbReference type="InterPro" id="IPR015424">
    <property type="entry name" value="PyrdxlP-dep_Trfase"/>
</dbReference>
<evidence type="ECO:0000256" key="1">
    <source>
        <dbReference type="ARBA" id="ARBA00022576"/>
    </source>
</evidence>
<dbReference type="InterPro" id="IPR005814">
    <property type="entry name" value="Aminotrans_3"/>
</dbReference>
<keyword evidence="3 5" id="KW-0808">Transferase</keyword>
<dbReference type="InterPro" id="IPR015421">
    <property type="entry name" value="PyrdxlP-dep_Trfase_major"/>
</dbReference>
<keyword evidence="7" id="KW-1185">Reference proteome</keyword>
<dbReference type="NCBIfam" id="TIGR00707">
    <property type="entry name" value="argD"/>
    <property type="match status" value="1"/>
</dbReference>
<keyword evidence="4 5" id="KW-0663">Pyridoxal phosphate</keyword>